<dbReference type="FunFam" id="3.40.50.300:FF:000079">
    <property type="entry name" value="probable ATP-dependent RNA helicase DDX17"/>
    <property type="match status" value="1"/>
</dbReference>
<dbReference type="AlphaFoldDB" id="A0A1I8HZK0"/>
<evidence type="ECO:0000256" key="5">
    <source>
        <dbReference type="ARBA" id="ARBA00022840"/>
    </source>
</evidence>
<evidence type="ECO:0000313" key="9">
    <source>
        <dbReference type="WBParaSite" id="maker-uti_cns_0008862-snap-gene-0.3-mRNA-1"/>
    </source>
</evidence>
<evidence type="ECO:0000313" key="8">
    <source>
        <dbReference type="Proteomes" id="UP000095280"/>
    </source>
</evidence>
<dbReference type="CDD" id="cd18787">
    <property type="entry name" value="SF2_C_DEAD"/>
    <property type="match status" value="1"/>
</dbReference>
<dbReference type="InterPro" id="IPR001650">
    <property type="entry name" value="Helicase_C-like"/>
</dbReference>
<dbReference type="PROSITE" id="PS00039">
    <property type="entry name" value="DEAD_ATP_HELICASE"/>
    <property type="match status" value="1"/>
</dbReference>
<dbReference type="GO" id="GO:0016787">
    <property type="term" value="F:hydrolase activity"/>
    <property type="evidence" value="ECO:0007669"/>
    <property type="project" value="UniProtKB-KW"/>
</dbReference>
<dbReference type="InterPro" id="IPR014001">
    <property type="entry name" value="Helicase_ATP-bd"/>
</dbReference>
<accession>A0A1I8HZK0</accession>
<dbReference type="InterPro" id="IPR000629">
    <property type="entry name" value="RNA-helicase_DEAD-box_CS"/>
</dbReference>
<dbReference type="SMART" id="SM00490">
    <property type="entry name" value="HELICc"/>
    <property type="match status" value="1"/>
</dbReference>
<dbReference type="WBParaSite" id="maker-uti_cns_0008862-snap-gene-0.3-mRNA-1">
    <property type="protein sequence ID" value="maker-uti_cns_0008862-snap-gene-0.3-mRNA-1"/>
    <property type="gene ID" value="maker-uti_cns_0008862-snap-gene-0.3"/>
</dbReference>
<evidence type="ECO:0000256" key="6">
    <source>
        <dbReference type="ARBA" id="ARBA00047984"/>
    </source>
</evidence>
<comment type="catalytic activity">
    <reaction evidence="6">
        <text>ATP + H2O = ADP + phosphate + H(+)</text>
        <dbReference type="Rhea" id="RHEA:13065"/>
        <dbReference type="ChEBI" id="CHEBI:15377"/>
        <dbReference type="ChEBI" id="CHEBI:15378"/>
        <dbReference type="ChEBI" id="CHEBI:30616"/>
        <dbReference type="ChEBI" id="CHEBI:43474"/>
        <dbReference type="ChEBI" id="CHEBI:456216"/>
        <dbReference type="EC" id="3.6.4.13"/>
    </reaction>
</comment>
<sequence length="571" mass="65814">MRSVSRSSSSRSRSRSRSISRGRSRNHRRYRSVSKSYSRSRSRSPVKYRARRDRSRSPIYRGGARNGGPLNDSYYRNGHGGAGLSRFDEPGSRLRKPDWSSIKLSKFRKDFYYEHQDVTDRSDGEIQDFLEDAEICVEGEDVPRPVFEFKEAGLPSKVMKRIDELGWKRPTPIQSQGLPMALSGRDVVGIARTGSGKTASFLLPALVHIRDQPELRRGDGPICLVLVPTRELAQQVDSVARDLAAAVGISVVACYGGEAKRIQKQNLYRENEICVSTPGRLLDFLESGDINLRRCTYLVLDEADRMLDMGFEPQIRRVVDQIRPDRQTLMWSATWPNEVQQLARDFLSDYIKVNIGSLSLHANPNIKQIVEVVHDEDKERRVIDLLEDLRSYRHKTLIFCDTKRGVDQLADRLQRRRLDCMAIHGDKPQATRDNVLRKFREGRCNILVATDVASRGLDIDHIEYVINYDFPTHMEEYVHRIGRTARSENRGTAYTFFTRKNVKFASELMEVLDEANQDIPSQLFDLMKINRDVYKSNKNARRHDRENRRRKALASIGERMRRNGGRGTRRR</sequence>
<dbReference type="GO" id="GO:0003676">
    <property type="term" value="F:nucleic acid binding"/>
    <property type="evidence" value="ECO:0007669"/>
    <property type="project" value="InterPro"/>
</dbReference>
<keyword evidence="3 7" id="KW-0378">Hydrolase</keyword>
<reference evidence="9" key="1">
    <citation type="submission" date="2016-11" db="UniProtKB">
        <authorList>
            <consortium name="WormBaseParasite"/>
        </authorList>
    </citation>
    <scope>IDENTIFICATION</scope>
</reference>
<dbReference type="InterPro" id="IPR011545">
    <property type="entry name" value="DEAD/DEAH_box_helicase_dom"/>
</dbReference>
<dbReference type="GO" id="GO:0005524">
    <property type="term" value="F:ATP binding"/>
    <property type="evidence" value="ECO:0007669"/>
    <property type="project" value="UniProtKB-KW"/>
</dbReference>
<keyword evidence="8" id="KW-1185">Reference proteome</keyword>
<keyword evidence="4 7" id="KW-0347">Helicase</keyword>
<dbReference type="PROSITE" id="PS51192">
    <property type="entry name" value="HELICASE_ATP_BIND_1"/>
    <property type="match status" value="1"/>
</dbReference>
<evidence type="ECO:0000256" key="4">
    <source>
        <dbReference type="ARBA" id="ARBA00022806"/>
    </source>
</evidence>
<dbReference type="Gene3D" id="3.40.50.300">
    <property type="entry name" value="P-loop containing nucleotide triphosphate hydrolases"/>
    <property type="match status" value="2"/>
</dbReference>
<name>A0A1I8HZK0_9PLAT</name>
<evidence type="ECO:0000256" key="7">
    <source>
        <dbReference type="RuleBase" id="RU000492"/>
    </source>
</evidence>
<dbReference type="GO" id="GO:0003724">
    <property type="term" value="F:RNA helicase activity"/>
    <property type="evidence" value="ECO:0007669"/>
    <property type="project" value="UniProtKB-EC"/>
</dbReference>
<dbReference type="SMART" id="SM00487">
    <property type="entry name" value="DEXDc"/>
    <property type="match status" value="1"/>
</dbReference>
<dbReference type="PROSITE" id="PS51195">
    <property type="entry name" value="Q_MOTIF"/>
    <property type="match status" value="1"/>
</dbReference>
<dbReference type="PROSITE" id="PS51194">
    <property type="entry name" value="HELICASE_CTER"/>
    <property type="match status" value="1"/>
</dbReference>
<evidence type="ECO:0000256" key="1">
    <source>
        <dbReference type="ARBA" id="ARBA00012552"/>
    </source>
</evidence>
<dbReference type="Proteomes" id="UP000095280">
    <property type="component" value="Unplaced"/>
</dbReference>
<evidence type="ECO:0000256" key="3">
    <source>
        <dbReference type="ARBA" id="ARBA00022801"/>
    </source>
</evidence>
<dbReference type="OrthoDB" id="196131at2759"/>
<organism evidence="8 9">
    <name type="scientific">Macrostomum lignano</name>
    <dbReference type="NCBI Taxonomy" id="282301"/>
    <lineage>
        <taxon>Eukaryota</taxon>
        <taxon>Metazoa</taxon>
        <taxon>Spiralia</taxon>
        <taxon>Lophotrochozoa</taxon>
        <taxon>Platyhelminthes</taxon>
        <taxon>Rhabditophora</taxon>
        <taxon>Macrostomorpha</taxon>
        <taxon>Macrostomida</taxon>
        <taxon>Macrostomidae</taxon>
        <taxon>Macrostomum</taxon>
    </lineage>
</organism>
<evidence type="ECO:0000256" key="2">
    <source>
        <dbReference type="ARBA" id="ARBA00022741"/>
    </source>
</evidence>
<dbReference type="InterPro" id="IPR027417">
    <property type="entry name" value="P-loop_NTPase"/>
</dbReference>
<dbReference type="InterPro" id="IPR014014">
    <property type="entry name" value="RNA_helicase_DEAD_Q_motif"/>
</dbReference>
<dbReference type="SUPFAM" id="SSF52540">
    <property type="entry name" value="P-loop containing nucleoside triphosphate hydrolases"/>
    <property type="match status" value="1"/>
</dbReference>
<dbReference type="Pfam" id="PF00270">
    <property type="entry name" value="DEAD"/>
    <property type="match status" value="1"/>
</dbReference>
<dbReference type="STRING" id="282301.A0A1I8HZK0"/>
<dbReference type="PANTHER" id="PTHR47958">
    <property type="entry name" value="ATP-DEPENDENT RNA HELICASE DBP3"/>
    <property type="match status" value="1"/>
</dbReference>
<dbReference type="FunFam" id="3.40.50.300:FF:000008">
    <property type="entry name" value="ATP-dependent RNA helicase RhlB"/>
    <property type="match status" value="1"/>
</dbReference>
<dbReference type="EC" id="3.6.4.13" evidence="1"/>
<proteinExistence type="inferred from homology"/>
<dbReference type="Pfam" id="PF00271">
    <property type="entry name" value="Helicase_C"/>
    <property type="match status" value="1"/>
</dbReference>
<keyword evidence="2 7" id="KW-0547">Nucleotide-binding</keyword>
<comment type="similarity">
    <text evidence="7">Belongs to the DEAD box helicase family.</text>
</comment>
<keyword evidence="5 7" id="KW-0067">ATP-binding</keyword>
<protein>
    <recommendedName>
        <fullName evidence="1">RNA helicase</fullName>
        <ecNumber evidence="1">3.6.4.13</ecNumber>
    </recommendedName>
</protein>